<dbReference type="Proteomes" id="UP000233618">
    <property type="component" value="Unassembled WGS sequence"/>
</dbReference>
<dbReference type="PROSITE" id="PS52029">
    <property type="entry name" value="LD_TPASE"/>
    <property type="match status" value="1"/>
</dbReference>
<proteinExistence type="inferred from homology"/>
<dbReference type="GO" id="GO:0005576">
    <property type="term" value="C:extracellular region"/>
    <property type="evidence" value="ECO:0007669"/>
    <property type="project" value="TreeGrafter"/>
</dbReference>
<keyword evidence="5 7" id="KW-0573">Peptidoglycan synthesis</keyword>
<dbReference type="CDD" id="cd16913">
    <property type="entry name" value="YkuD_like"/>
    <property type="match status" value="1"/>
</dbReference>
<keyword evidence="11" id="KW-1185">Reference proteome</keyword>
<feature type="active site" description="Proton donor/acceptor" evidence="7">
    <location>
        <position position="199"/>
    </location>
</feature>
<dbReference type="Gene3D" id="2.40.440.10">
    <property type="entry name" value="L,D-transpeptidase catalytic domain-like"/>
    <property type="match status" value="1"/>
</dbReference>
<evidence type="ECO:0000313" key="10">
    <source>
        <dbReference type="EMBL" id="PKQ65331.1"/>
    </source>
</evidence>
<dbReference type="GO" id="GO:0018104">
    <property type="term" value="P:peptidoglycan-protein cross-linking"/>
    <property type="evidence" value="ECO:0007669"/>
    <property type="project" value="TreeGrafter"/>
</dbReference>
<evidence type="ECO:0000259" key="9">
    <source>
        <dbReference type="PROSITE" id="PS52029"/>
    </source>
</evidence>
<evidence type="ECO:0000256" key="7">
    <source>
        <dbReference type="PROSITE-ProRule" id="PRU01373"/>
    </source>
</evidence>
<dbReference type="Pfam" id="PF03734">
    <property type="entry name" value="YkuD"/>
    <property type="match status" value="1"/>
</dbReference>
<keyword evidence="3" id="KW-0808">Transferase</keyword>
<comment type="pathway">
    <text evidence="1 7">Cell wall biogenesis; peptidoglycan biosynthesis.</text>
</comment>
<dbReference type="InterPro" id="IPR005490">
    <property type="entry name" value="LD_TPept_cat_dom"/>
</dbReference>
<keyword evidence="4 7" id="KW-0133">Cell shape</keyword>
<name>A0A2N3I4V9_9BACT</name>
<dbReference type="AlphaFoldDB" id="A0A2N3I4V9"/>
<reference evidence="10 11" key="1">
    <citation type="journal article" date="2017" name="Front. Microbiol.">
        <title>Labilibaculum manganireducens gen. nov., sp. nov. and Labilibaculum filiforme sp. nov., Novel Bacteroidetes Isolated from Subsurface Sediments of the Baltic Sea.</title>
        <authorList>
            <person name="Vandieken V."/>
            <person name="Marshall I.P."/>
            <person name="Niemann H."/>
            <person name="Engelen B."/>
            <person name="Cypionka H."/>
        </authorList>
    </citation>
    <scope>NUCLEOTIDE SEQUENCE [LARGE SCALE GENOMIC DNA]</scope>
    <source>
        <strain evidence="10 11">59.10-2M</strain>
    </source>
</reference>
<feature type="transmembrane region" description="Helical" evidence="8">
    <location>
        <begin position="26"/>
        <end position="50"/>
    </location>
</feature>
<dbReference type="RefSeq" id="WP_101310241.1">
    <property type="nucleotide sequence ID" value="NZ_MVDE01000019.1"/>
</dbReference>
<protein>
    <recommendedName>
        <fullName evidence="9">L,D-TPase catalytic domain-containing protein</fullName>
    </recommendedName>
</protein>
<evidence type="ECO:0000256" key="1">
    <source>
        <dbReference type="ARBA" id="ARBA00004752"/>
    </source>
</evidence>
<dbReference type="GO" id="GO:0016740">
    <property type="term" value="F:transferase activity"/>
    <property type="evidence" value="ECO:0007669"/>
    <property type="project" value="UniProtKB-KW"/>
</dbReference>
<evidence type="ECO:0000256" key="4">
    <source>
        <dbReference type="ARBA" id="ARBA00022960"/>
    </source>
</evidence>
<evidence type="ECO:0000313" key="11">
    <source>
        <dbReference type="Proteomes" id="UP000233618"/>
    </source>
</evidence>
<evidence type="ECO:0000256" key="2">
    <source>
        <dbReference type="ARBA" id="ARBA00005992"/>
    </source>
</evidence>
<sequence>MINDESNLQGELKTTYSGKKSKLIKFIFWLLMPVIFWFIILFILVGVPYLENRPFIFEKTISAIQENENNSKFGKELEAGIAQVQKKMDRLTPGGAYLIVNTSDNTFSLYRNKALIREGLCSTGSYIKLEAEDNKNWIFQTPKGVFSIQGKITSPVWRKPDWAFVEEGLPIPGSNSSSRFEYGVLGDYALSLGKGYLIHGTLYKRFLGQPVTHGCIRMNDDDLKTVYQSLPIGAKVFIY</sequence>
<evidence type="ECO:0000256" key="3">
    <source>
        <dbReference type="ARBA" id="ARBA00022679"/>
    </source>
</evidence>
<keyword evidence="8" id="KW-0812">Transmembrane</keyword>
<organism evidence="10 11">
    <name type="scientific">Labilibaculum manganireducens</name>
    <dbReference type="NCBI Taxonomy" id="1940525"/>
    <lineage>
        <taxon>Bacteria</taxon>
        <taxon>Pseudomonadati</taxon>
        <taxon>Bacteroidota</taxon>
        <taxon>Bacteroidia</taxon>
        <taxon>Marinilabiliales</taxon>
        <taxon>Marinifilaceae</taxon>
        <taxon>Labilibaculum</taxon>
    </lineage>
</organism>
<feature type="domain" description="L,D-TPase catalytic" evidence="9">
    <location>
        <begin position="96"/>
        <end position="239"/>
    </location>
</feature>
<dbReference type="GO" id="GO:0008360">
    <property type="term" value="P:regulation of cell shape"/>
    <property type="evidence" value="ECO:0007669"/>
    <property type="project" value="UniProtKB-UniRule"/>
</dbReference>
<dbReference type="EMBL" id="MVDE01000019">
    <property type="protein sequence ID" value="PKQ65331.1"/>
    <property type="molecule type" value="Genomic_DNA"/>
</dbReference>
<comment type="caution">
    <text evidence="10">The sequence shown here is derived from an EMBL/GenBank/DDBJ whole genome shotgun (WGS) entry which is preliminary data.</text>
</comment>
<dbReference type="GO" id="GO:0071972">
    <property type="term" value="F:peptidoglycan L,D-transpeptidase activity"/>
    <property type="evidence" value="ECO:0007669"/>
    <property type="project" value="TreeGrafter"/>
</dbReference>
<accession>A0A2N3I4V9</accession>
<feature type="active site" description="Nucleophile" evidence="7">
    <location>
        <position position="215"/>
    </location>
</feature>
<dbReference type="PANTHER" id="PTHR30582">
    <property type="entry name" value="L,D-TRANSPEPTIDASE"/>
    <property type="match status" value="1"/>
</dbReference>
<keyword evidence="6 7" id="KW-0961">Cell wall biogenesis/degradation</keyword>
<evidence type="ECO:0000256" key="6">
    <source>
        <dbReference type="ARBA" id="ARBA00023316"/>
    </source>
</evidence>
<comment type="similarity">
    <text evidence="2">Belongs to the YkuD family.</text>
</comment>
<keyword evidence="8" id="KW-0472">Membrane</keyword>
<dbReference type="InterPro" id="IPR038063">
    <property type="entry name" value="Transpep_catalytic_dom"/>
</dbReference>
<keyword evidence="8" id="KW-1133">Transmembrane helix</keyword>
<dbReference type="GO" id="GO:0071555">
    <property type="term" value="P:cell wall organization"/>
    <property type="evidence" value="ECO:0007669"/>
    <property type="project" value="UniProtKB-UniRule"/>
</dbReference>
<dbReference type="UniPathway" id="UPA00219"/>
<evidence type="ECO:0000256" key="8">
    <source>
        <dbReference type="SAM" id="Phobius"/>
    </source>
</evidence>
<gene>
    <name evidence="10" type="ORF">BZG01_12780</name>
</gene>
<dbReference type="SUPFAM" id="SSF141523">
    <property type="entry name" value="L,D-transpeptidase catalytic domain-like"/>
    <property type="match status" value="1"/>
</dbReference>
<evidence type="ECO:0000256" key="5">
    <source>
        <dbReference type="ARBA" id="ARBA00022984"/>
    </source>
</evidence>
<dbReference type="InterPro" id="IPR050979">
    <property type="entry name" value="LD-transpeptidase"/>
</dbReference>